<keyword evidence="3 5" id="KW-1133">Transmembrane helix</keyword>
<gene>
    <name evidence="7" type="ORF">PYW07_015710</name>
</gene>
<dbReference type="InterPro" id="IPR036259">
    <property type="entry name" value="MFS_trans_sf"/>
</dbReference>
<sequence length="444" mass="49211">MTFTCRGGSNSSKGQCPCKGEPIWDRSVFEETMQTKYGIVCERNWLVSFSQSMLYVGTLLGALMFGFLSDRYGRLPTFSISCLITAISGCLVRIMPTAPSFIFMRCIEGIGAGGAIVTGYVMLVEYCGVRYREMVTALYHVPINVSHMTLPGLSYIMRHCDVFQLALSVPMFLCVLIWCLALESPKWLMDSGDIDKAAIVMEKIEKFNRHPTENIKAELEEFHASKGPANTSNVKFWQIFNHRKLTINLACMSFIYFVCGLGYYGVSQYIGKMSGNIHLNVALSGALLIPGTVTTAFLLRIFGRRSFLMVTNFLSGIFMIIVIIIPEHAATARVLTACLCNTFFFMSFIIVFLYGVELFPTSIRNSVLGFLSVLSRVGQICAPPINALPNVASGIMFGVMAVLGGFLCLPLPETKNIELPSTLEDSKSLPQKFTKNEPESVRIN</sequence>
<dbReference type="InterPro" id="IPR005828">
    <property type="entry name" value="MFS_sugar_transport-like"/>
</dbReference>
<feature type="transmembrane region" description="Helical" evidence="5">
    <location>
        <begin position="332"/>
        <end position="355"/>
    </location>
</feature>
<dbReference type="EMBL" id="JARGEI010000010">
    <property type="protein sequence ID" value="KAJ8724752.1"/>
    <property type="molecule type" value="Genomic_DNA"/>
</dbReference>
<dbReference type="Gene3D" id="1.20.1250.20">
    <property type="entry name" value="MFS general substrate transporter like domains"/>
    <property type="match status" value="1"/>
</dbReference>
<name>A0AAD8DUM2_MYTSE</name>
<evidence type="ECO:0000259" key="6">
    <source>
        <dbReference type="PROSITE" id="PS50850"/>
    </source>
</evidence>
<feature type="transmembrane region" description="Helical" evidence="5">
    <location>
        <begin position="75"/>
        <end position="95"/>
    </location>
</feature>
<feature type="transmembrane region" description="Helical" evidence="5">
    <location>
        <begin position="306"/>
        <end position="326"/>
    </location>
</feature>
<reference evidence="7" key="1">
    <citation type="submission" date="2023-03" db="EMBL/GenBank/DDBJ databases">
        <title>Chromosome-level genomes of two armyworms, Mythimna separata and Mythimna loreyi, provide insights into the biosynthesis and reception of sex pheromones.</title>
        <authorList>
            <person name="Zhao H."/>
        </authorList>
    </citation>
    <scope>NUCLEOTIDE SEQUENCE</scope>
    <source>
        <strain evidence="7">BeijingLab</strain>
        <tissue evidence="7">Pupa</tissue>
    </source>
</reference>
<dbReference type="Pfam" id="PF00083">
    <property type="entry name" value="Sugar_tr"/>
    <property type="match status" value="1"/>
</dbReference>
<evidence type="ECO:0000313" key="7">
    <source>
        <dbReference type="EMBL" id="KAJ8724752.1"/>
    </source>
</evidence>
<dbReference type="SUPFAM" id="SSF103473">
    <property type="entry name" value="MFS general substrate transporter"/>
    <property type="match status" value="1"/>
</dbReference>
<keyword evidence="8" id="KW-1185">Reference proteome</keyword>
<feature type="transmembrane region" description="Helical" evidence="5">
    <location>
        <begin position="52"/>
        <end position="68"/>
    </location>
</feature>
<feature type="transmembrane region" description="Helical" evidence="5">
    <location>
        <begin position="277"/>
        <end position="299"/>
    </location>
</feature>
<dbReference type="GO" id="GO:0022857">
    <property type="term" value="F:transmembrane transporter activity"/>
    <property type="evidence" value="ECO:0007669"/>
    <property type="project" value="InterPro"/>
</dbReference>
<protein>
    <recommendedName>
        <fullName evidence="6">Major facilitator superfamily (MFS) profile domain-containing protein</fullName>
    </recommendedName>
</protein>
<dbReference type="GO" id="GO:0016020">
    <property type="term" value="C:membrane"/>
    <property type="evidence" value="ECO:0007669"/>
    <property type="project" value="UniProtKB-SubCell"/>
</dbReference>
<dbReference type="PANTHER" id="PTHR24064">
    <property type="entry name" value="SOLUTE CARRIER FAMILY 22 MEMBER"/>
    <property type="match status" value="1"/>
</dbReference>
<feature type="domain" description="Major facilitator superfamily (MFS) profile" evidence="6">
    <location>
        <begin position="1"/>
        <end position="416"/>
    </location>
</feature>
<evidence type="ECO:0000256" key="1">
    <source>
        <dbReference type="ARBA" id="ARBA00004141"/>
    </source>
</evidence>
<evidence type="ECO:0000256" key="3">
    <source>
        <dbReference type="ARBA" id="ARBA00022989"/>
    </source>
</evidence>
<comment type="subcellular location">
    <subcellularLocation>
        <location evidence="1">Membrane</location>
        <topology evidence="1">Multi-pass membrane protein</topology>
    </subcellularLocation>
</comment>
<comment type="caution">
    <text evidence="7">The sequence shown here is derived from an EMBL/GenBank/DDBJ whole genome shotgun (WGS) entry which is preliminary data.</text>
</comment>
<evidence type="ECO:0000256" key="5">
    <source>
        <dbReference type="SAM" id="Phobius"/>
    </source>
</evidence>
<keyword evidence="2 5" id="KW-0812">Transmembrane</keyword>
<feature type="transmembrane region" description="Helical" evidence="5">
    <location>
        <begin position="101"/>
        <end position="123"/>
    </location>
</feature>
<dbReference type="AlphaFoldDB" id="A0AAD8DUM2"/>
<keyword evidence="4 5" id="KW-0472">Membrane</keyword>
<dbReference type="Proteomes" id="UP001231518">
    <property type="component" value="Chromosome 7"/>
</dbReference>
<evidence type="ECO:0000256" key="4">
    <source>
        <dbReference type="ARBA" id="ARBA00023136"/>
    </source>
</evidence>
<feature type="transmembrane region" description="Helical" evidence="5">
    <location>
        <begin position="162"/>
        <end position="182"/>
    </location>
</feature>
<accession>A0AAD8DUM2</accession>
<feature type="transmembrane region" description="Helical" evidence="5">
    <location>
        <begin position="245"/>
        <end position="265"/>
    </location>
</feature>
<organism evidence="7 8">
    <name type="scientific">Mythimna separata</name>
    <name type="common">Oriental armyworm</name>
    <name type="synonym">Pseudaletia separata</name>
    <dbReference type="NCBI Taxonomy" id="271217"/>
    <lineage>
        <taxon>Eukaryota</taxon>
        <taxon>Metazoa</taxon>
        <taxon>Ecdysozoa</taxon>
        <taxon>Arthropoda</taxon>
        <taxon>Hexapoda</taxon>
        <taxon>Insecta</taxon>
        <taxon>Pterygota</taxon>
        <taxon>Neoptera</taxon>
        <taxon>Endopterygota</taxon>
        <taxon>Lepidoptera</taxon>
        <taxon>Glossata</taxon>
        <taxon>Ditrysia</taxon>
        <taxon>Noctuoidea</taxon>
        <taxon>Noctuidae</taxon>
        <taxon>Noctuinae</taxon>
        <taxon>Hadenini</taxon>
        <taxon>Mythimna</taxon>
    </lineage>
</organism>
<evidence type="ECO:0000256" key="2">
    <source>
        <dbReference type="ARBA" id="ARBA00022692"/>
    </source>
</evidence>
<proteinExistence type="predicted"/>
<dbReference type="PROSITE" id="PS50850">
    <property type="entry name" value="MFS"/>
    <property type="match status" value="1"/>
</dbReference>
<evidence type="ECO:0000313" key="8">
    <source>
        <dbReference type="Proteomes" id="UP001231518"/>
    </source>
</evidence>
<dbReference type="InterPro" id="IPR020846">
    <property type="entry name" value="MFS_dom"/>
</dbReference>